<evidence type="ECO:0000256" key="9">
    <source>
        <dbReference type="ARBA" id="ARBA00022989"/>
    </source>
</evidence>
<keyword evidence="9 13" id="KW-1133">Transmembrane helix</keyword>
<organism evidence="15 16">
    <name type="scientific">Halomonas koreensis</name>
    <dbReference type="NCBI Taxonomy" id="245385"/>
    <lineage>
        <taxon>Bacteria</taxon>
        <taxon>Pseudomonadati</taxon>
        <taxon>Pseudomonadota</taxon>
        <taxon>Gammaproteobacteria</taxon>
        <taxon>Oceanospirillales</taxon>
        <taxon>Halomonadaceae</taxon>
        <taxon>Halomonas</taxon>
    </lineage>
</organism>
<proteinExistence type="inferred from homology"/>
<dbReference type="InterPro" id="IPR016174">
    <property type="entry name" value="Di-haem_cyt_TM"/>
</dbReference>
<feature type="transmembrane region" description="Helical" evidence="13">
    <location>
        <begin position="15"/>
        <end position="37"/>
    </location>
</feature>
<dbReference type="Gene3D" id="1.20.950.20">
    <property type="entry name" value="Transmembrane di-heme cytochromes, Chain C"/>
    <property type="match status" value="1"/>
</dbReference>
<evidence type="ECO:0000256" key="4">
    <source>
        <dbReference type="ARBA" id="ARBA00022475"/>
    </source>
</evidence>
<comment type="subcellular location">
    <subcellularLocation>
        <location evidence="2">Cell membrane</location>
        <topology evidence="2">Multi-pass membrane protein</topology>
    </subcellularLocation>
</comment>
<feature type="transmembrane region" description="Helical" evidence="13">
    <location>
        <begin position="49"/>
        <end position="70"/>
    </location>
</feature>
<feature type="domain" description="Cytochrome b561 bacterial/Ni-hydrogenase" evidence="14">
    <location>
        <begin position="8"/>
        <end position="172"/>
    </location>
</feature>
<evidence type="ECO:0000256" key="3">
    <source>
        <dbReference type="ARBA" id="ARBA00022448"/>
    </source>
</evidence>
<keyword evidence="5" id="KW-0349">Heme</keyword>
<keyword evidence="4" id="KW-1003">Cell membrane</keyword>
<comment type="similarity">
    <text evidence="12">Belongs to the cytochrome b561 family.</text>
</comment>
<evidence type="ECO:0000256" key="5">
    <source>
        <dbReference type="ARBA" id="ARBA00022617"/>
    </source>
</evidence>
<comment type="cofactor">
    <cofactor evidence="1">
        <name>heme b</name>
        <dbReference type="ChEBI" id="CHEBI:60344"/>
    </cofactor>
</comment>
<evidence type="ECO:0000256" key="8">
    <source>
        <dbReference type="ARBA" id="ARBA00022982"/>
    </source>
</evidence>
<evidence type="ECO:0000313" key="15">
    <source>
        <dbReference type="EMBL" id="MDR5866784.1"/>
    </source>
</evidence>
<dbReference type="InterPro" id="IPR052168">
    <property type="entry name" value="Cytochrome_b561_oxidase"/>
</dbReference>
<dbReference type="Pfam" id="PF01292">
    <property type="entry name" value="Ni_hydr_CYTB"/>
    <property type="match status" value="1"/>
</dbReference>
<evidence type="ECO:0000256" key="11">
    <source>
        <dbReference type="ARBA" id="ARBA00023136"/>
    </source>
</evidence>
<evidence type="ECO:0000256" key="12">
    <source>
        <dbReference type="ARBA" id="ARBA00037975"/>
    </source>
</evidence>
<feature type="transmembrane region" description="Helical" evidence="13">
    <location>
        <begin position="82"/>
        <end position="103"/>
    </location>
</feature>
<keyword evidence="6 13" id="KW-0812">Transmembrane</keyword>
<keyword evidence="10" id="KW-0408">Iron</keyword>
<dbReference type="EMBL" id="JARWAK010000006">
    <property type="protein sequence ID" value="MDR5866784.1"/>
    <property type="molecule type" value="Genomic_DNA"/>
</dbReference>
<keyword evidence="11 13" id="KW-0472">Membrane</keyword>
<dbReference type="SUPFAM" id="SSF81342">
    <property type="entry name" value="Transmembrane di-heme cytochromes"/>
    <property type="match status" value="1"/>
</dbReference>
<name>A0ABU1G1M7_9GAMM</name>
<gene>
    <name evidence="15" type="ORF">QC818_08315</name>
</gene>
<keyword evidence="16" id="KW-1185">Reference proteome</keyword>
<reference evidence="15 16" key="1">
    <citation type="submission" date="2023-04" db="EMBL/GenBank/DDBJ databases">
        <title>A long-awaited taxogenomic arrangement of the family Halomonadaceae.</title>
        <authorList>
            <person name="De La Haba R."/>
            <person name="Chuvochina M."/>
            <person name="Wittouck S."/>
            <person name="Arahal D.R."/>
            <person name="Sanchez-Porro C."/>
            <person name="Hugenholtz P."/>
            <person name="Ventosa A."/>
        </authorList>
    </citation>
    <scope>NUCLEOTIDE SEQUENCE [LARGE SCALE GENOMIC DNA]</scope>
    <source>
        <strain evidence="15 16">DSM 23530</strain>
    </source>
</reference>
<comment type="caution">
    <text evidence="15">The sequence shown here is derived from an EMBL/GenBank/DDBJ whole genome shotgun (WGS) entry which is preliminary data.</text>
</comment>
<sequence>MNSSTPDRYGRISRLLHWGMAALFAAQFITAGVHFVFPDTALEEAVWGAHVPLGVLLAVAGVLRGLWALADRPRRPAAWNRAAPLGHLALYALMVAVPALALLRQYGSGRPFSPFGIPLMPGFEGDEIEGLTALGGLLHGELGWALLALILGHIGMVVWHRRAGGQDVLARMRAR</sequence>
<dbReference type="RefSeq" id="WP_309652383.1">
    <property type="nucleotide sequence ID" value="NZ_JARWAK010000006.1"/>
</dbReference>
<dbReference type="PANTHER" id="PTHR30529:SF1">
    <property type="entry name" value="CYTOCHROME B561 HOMOLOG 2"/>
    <property type="match status" value="1"/>
</dbReference>
<keyword evidence="7" id="KW-0479">Metal-binding</keyword>
<feature type="transmembrane region" description="Helical" evidence="13">
    <location>
        <begin position="142"/>
        <end position="159"/>
    </location>
</feature>
<keyword evidence="3" id="KW-0813">Transport</keyword>
<protein>
    <submittedName>
        <fullName evidence="15">Cytochrome b</fullName>
    </submittedName>
</protein>
<evidence type="ECO:0000256" key="2">
    <source>
        <dbReference type="ARBA" id="ARBA00004651"/>
    </source>
</evidence>
<keyword evidence="8" id="KW-0249">Electron transport</keyword>
<evidence type="ECO:0000256" key="13">
    <source>
        <dbReference type="SAM" id="Phobius"/>
    </source>
</evidence>
<evidence type="ECO:0000256" key="10">
    <source>
        <dbReference type="ARBA" id="ARBA00023004"/>
    </source>
</evidence>
<dbReference type="InterPro" id="IPR011577">
    <property type="entry name" value="Cyt_b561_bac/Ni-Hgenase"/>
</dbReference>
<accession>A0ABU1G1M7</accession>
<evidence type="ECO:0000256" key="1">
    <source>
        <dbReference type="ARBA" id="ARBA00001970"/>
    </source>
</evidence>
<dbReference type="Proteomes" id="UP001264519">
    <property type="component" value="Unassembled WGS sequence"/>
</dbReference>
<evidence type="ECO:0000259" key="14">
    <source>
        <dbReference type="Pfam" id="PF01292"/>
    </source>
</evidence>
<evidence type="ECO:0000313" key="16">
    <source>
        <dbReference type="Proteomes" id="UP001264519"/>
    </source>
</evidence>
<dbReference type="PANTHER" id="PTHR30529">
    <property type="entry name" value="CYTOCHROME B561"/>
    <property type="match status" value="1"/>
</dbReference>
<evidence type="ECO:0000256" key="6">
    <source>
        <dbReference type="ARBA" id="ARBA00022692"/>
    </source>
</evidence>
<evidence type="ECO:0000256" key="7">
    <source>
        <dbReference type="ARBA" id="ARBA00022723"/>
    </source>
</evidence>